<evidence type="ECO:0000313" key="1">
    <source>
        <dbReference type="EMBL" id="MPM09401.1"/>
    </source>
</evidence>
<protein>
    <submittedName>
        <fullName evidence="1">Uncharacterized protein</fullName>
    </submittedName>
</protein>
<gene>
    <name evidence="1" type="ORF">SDC9_55718</name>
</gene>
<comment type="caution">
    <text evidence="1">The sequence shown here is derived from an EMBL/GenBank/DDBJ whole genome shotgun (WGS) entry which is preliminary data.</text>
</comment>
<proteinExistence type="predicted"/>
<dbReference type="EMBL" id="VSSQ01001564">
    <property type="protein sequence ID" value="MPM09401.1"/>
    <property type="molecule type" value="Genomic_DNA"/>
</dbReference>
<organism evidence="1">
    <name type="scientific">bioreactor metagenome</name>
    <dbReference type="NCBI Taxonomy" id="1076179"/>
    <lineage>
        <taxon>unclassified sequences</taxon>
        <taxon>metagenomes</taxon>
        <taxon>ecological metagenomes</taxon>
    </lineage>
</organism>
<sequence>MTMTRKLNIDNGLQDWKTEHQAVTGGIFYCRDSAGFSVSASNKLSCNLTGQCFEIGNKNIPPNRYGQG</sequence>
<reference evidence="1" key="1">
    <citation type="submission" date="2019-08" db="EMBL/GenBank/DDBJ databases">
        <authorList>
            <person name="Kucharzyk K."/>
            <person name="Murdoch R.W."/>
            <person name="Higgins S."/>
            <person name="Loffler F."/>
        </authorList>
    </citation>
    <scope>NUCLEOTIDE SEQUENCE</scope>
</reference>
<name>A0A644X0J5_9ZZZZ</name>
<accession>A0A644X0J5</accession>
<dbReference type="AlphaFoldDB" id="A0A644X0J5"/>